<gene>
    <name evidence="1" type="ORF">PHPALM_15140</name>
</gene>
<keyword evidence="2" id="KW-1185">Reference proteome</keyword>
<evidence type="ECO:0000313" key="1">
    <source>
        <dbReference type="EMBL" id="POM68674.1"/>
    </source>
</evidence>
<dbReference type="OrthoDB" id="122072at2759"/>
<dbReference type="AlphaFoldDB" id="A0A2P4XSY9"/>
<name>A0A2P4XSY9_9STRA</name>
<protein>
    <submittedName>
        <fullName evidence="1">Uncharacterized protein</fullName>
    </submittedName>
</protein>
<proteinExistence type="predicted"/>
<dbReference type="EMBL" id="NCKW01008095">
    <property type="protein sequence ID" value="POM68674.1"/>
    <property type="molecule type" value="Genomic_DNA"/>
</dbReference>
<organism evidence="1 2">
    <name type="scientific">Phytophthora palmivora</name>
    <dbReference type="NCBI Taxonomy" id="4796"/>
    <lineage>
        <taxon>Eukaryota</taxon>
        <taxon>Sar</taxon>
        <taxon>Stramenopiles</taxon>
        <taxon>Oomycota</taxon>
        <taxon>Peronosporomycetes</taxon>
        <taxon>Peronosporales</taxon>
        <taxon>Peronosporaceae</taxon>
        <taxon>Phytophthora</taxon>
    </lineage>
</organism>
<reference evidence="1 2" key="1">
    <citation type="journal article" date="2017" name="Genome Biol. Evol.">
        <title>Phytophthora megakarya and P. palmivora, closely related causal agents of cacao black pod rot, underwent increases in genome sizes and gene numbers by different mechanisms.</title>
        <authorList>
            <person name="Ali S.S."/>
            <person name="Shao J."/>
            <person name="Lary D.J."/>
            <person name="Kronmiller B."/>
            <person name="Shen D."/>
            <person name="Strem M.D."/>
            <person name="Amoako-Attah I."/>
            <person name="Akrofi A.Y."/>
            <person name="Begoude B.A."/>
            <person name="Ten Hoopen G.M."/>
            <person name="Coulibaly K."/>
            <person name="Kebe B.I."/>
            <person name="Melnick R.L."/>
            <person name="Guiltinan M.J."/>
            <person name="Tyler B.M."/>
            <person name="Meinhardt L.W."/>
            <person name="Bailey B.A."/>
        </authorList>
    </citation>
    <scope>NUCLEOTIDE SEQUENCE [LARGE SCALE GENOMIC DNA]</scope>
    <source>
        <strain evidence="2">sbr112.9</strain>
    </source>
</reference>
<accession>A0A2P4XSY9</accession>
<evidence type="ECO:0000313" key="2">
    <source>
        <dbReference type="Proteomes" id="UP000237271"/>
    </source>
</evidence>
<dbReference type="Proteomes" id="UP000237271">
    <property type="component" value="Unassembled WGS sequence"/>
</dbReference>
<comment type="caution">
    <text evidence="1">The sequence shown here is derived from an EMBL/GenBank/DDBJ whole genome shotgun (WGS) entry which is preliminary data.</text>
</comment>
<sequence length="150" mass="16986">MHTAESLSRVVIKGCRQHGKTGRKTEGGNDKVRENILELLRTVPELTEVSHGRTVLLNLGQLPLVGRRAENELDRLTEDPIDVERNEDVTPKESVLQFWKRHKHSGEYRIILKARDFSVSGEMVSSQRTSFAGDTVDLSIFLNSEHVDLL</sequence>